<dbReference type="InterPro" id="IPR038765">
    <property type="entry name" value="Papain-like_cys_pep_sf"/>
</dbReference>
<evidence type="ECO:0000259" key="1">
    <source>
        <dbReference type="Pfam" id="PF00112"/>
    </source>
</evidence>
<dbReference type="AlphaFoldDB" id="I0GW95"/>
<accession>I0GW95</accession>
<reference evidence="2 3" key="1">
    <citation type="submission" date="2011-10" db="EMBL/GenBank/DDBJ databases">
        <title>Whole genome sequence of Selenomonas ruminantium subsp. lactilytica TAM6421.</title>
        <authorList>
            <person name="Oguchi A."/>
            <person name="Ankai A."/>
            <person name="Kaneko J."/>
            <person name="Yamada-Narita S."/>
            <person name="Fukui S."/>
            <person name="Takahashi M."/>
            <person name="Onodera T."/>
            <person name="Kojima S."/>
            <person name="Fushimi T."/>
            <person name="Abe N."/>
            <person name="Kamio Y."/>
            <person name="Yamazaki S."/>
            <person name="Fujita N."/>
        </authorList>
    </citation>
    <scope>NUCLEOTIDE SEQUENCE [LARGE SCALE GENOMIC DNA]</scope>
    <source>
        <strain evidence="3">NBRC 103574 / TAM6421</strain>
        <plasmid evidence="2 3">pSRC1</plasmid>
    </source>
</reference>
<geneLocation type="plasmid" evidence="2 3">
    <name>pSRC1</name>
</geneLocation>
<proteinExistence type="predicted"/>
<dbReference type="HOGENOM" id="CLU_1389376_0_0_9"/>
<protein>
    <recommendedName>
        <fullName evidence="1">Peptidase C1A papain C-terminal domain-containing protein</fullName>
    </recommendedName>
</protein>
<sequence>MTCLNKGIVLEEESPYGEIWDEFEKIKNELTAEAWRKIEEGMAFEEAEKWYMAEKDVLWKNFIADPEYKAVTDTIAPTGLLHDYYQLDVRGPLPEEVIEKLKDMIVENGAVRASHWGADSAQQGFFNYGEWYSTNEAVNHGQVLVGWDDDYLFKLKDEDGNELKGAFIMKNSWGSTVGKAGCRRCLYLCRLWLGAE</sequence>
<dbReference type="InterPro" id="IPR000668">
    <property type="entry name" value="Peptidase_C1A_C"/>
</dbReference>
<dbReference type="Pfam" id="PF00112">
    <property type="entry name" value="Peptidase_C1"/>
    <property type="match status" value="1"/>
</dbReference>
<dbReference type="SUPFAM" id="SSF54001">
    <property type="entry name" value="Cysteine proteinases"/>
    <property type="match status" value="1"/>
</dbReference>
<keyword evidence="2" id="KW-0614">Plasmid</keyword>
<gene>
    <name evidence="2" type="ordered locus">SELR_pSRC102250</name>
</gene>
<dbReference type="Proteomes" id="UP000007887">
    <property type="component" value="Plasmid pSRC1"/>
</dbReference>
<name>I0GW95_SELRL</name>
<feature type="domain" description="Peptidase C1A papain C-terminal" evidence="1">
    <location>
        <begin position="33"/>
        <end position="182"/>
    </location>
</feature>
<dbReference type="Gene3D" id="3.90.70.10">
    <property type="entry name" value="Cysteine proteinases"/>
    <property type="match status" value="1"/>
</dbReference>
<dbReference type="KEGG" id="sri:SELR_pSRC102250"/>
<dbReference type="PATRIC" id="fig|927704.6.peg.3151"/>
<organism evidence="2 3">
    <name type="scientific">Selenomonas ruminantium subsp. lactilytica (strain NBRC 103574 / TAM6421)</name>
    <dbReference type="NCBI Taxonomy" id="927704"/>
    <lineage>
        <taxon>Bacteria</taxon>
        <taxon>Bacillati</taxon>
        <taxon>Bacillota</taxon>
        <taxon>Negativicutes</taxon>
        <taxon>Selenomonadales</taxon>
        <taxon>Selenomonadaceae</taxon>
        <taxon>Selenomonas</taxon>
    </lineage>
</organism>
<evidence type="ECO:0000313" key="3">
    <source>
        <dbReference type="Proteomes" id="UP000007887"/>
    </source>
</evidence>
<evidence type="ECO:0000313" key="2">
    <source>
        <dbReference type="EMBL" id="BAL85032.1"/>
    </source>
</evidence>
<dbReference type="GO" id="GO:0008234">
    <property type="term" value="F:cysteine-type peptidase activity"/>
    <property type="evidence" value="ECO:0007669"/>
    <property type="project" value="InterPro"/>
</dbReference>
<dbReference type="GO" id="GO:0006508">
    <property type="term" value="P:proteolysis"/>
    <property type="evidence" value="ECO:0007669"/>
    <property type="project" value="InterPro"/>
</dbReference>
<dbReference type="EMBL" id="AP012299">
    <property type="protein sequence ID" value="BAL85032.1"/>
    <property type="molecule type" value="Genomic_DNA"/>
</dbReference>